<evidence type="ECO:0000313" key="3">
    <source>
        <dbReference type="EMBL" id="EJX05474.1"/>
    </source>
</evidence>
<comment type="caution">
    <text evidence="3">The sequence shown here is derived from an EMBL/GenBank/DDBJ whole genome shotgun (WGS) entry which is preliminary data.</text>
</comment>
<dbReference type="EMBL" id="AMCI01001456">
    <property type="protein sequence ID" value="EJX05474.1"/>
    <property type="molecule type" value="Genomic_DNA"/>
</dbReference>
<accession>J9GEZ4</accession>
<feature type="transmembrane region" description="Helical" evidence="2">
    <location>
        <begin position="84"/>
        <end position="104"/>
    </location>
</feature>
<reference evidence="3" key="1">
    <citation type="journal article" date="2012" name="PLoS ONE">
        <title>Gene sets for utilization of primary and secondary nutrition supplies in the distal gut of endangered iberian lynx.</title>
        <authorList>
            <person name="Alcaide M."/>
            <person name="Messina E."/>
            <person name="Richter M."/>
            <person name="Bargiela R."/>
            <person name="Peplies J."/>
            <person name="Huws S.A."/>
            <person name="Newbold C.J."/>
            <person name="Golyshin P.N."/>
            <person name="Simon M.A."/>
            <person name="Lopez G."/>
            <person name="Yakimov M.M."/>
            <person name="Ferrer M."/>
        </authorList>
    </citation>
    <scope>NUCLEOTIDE SEQUENCE</scope>
</reference>
<evidence type="ECO:0000256" key="1">
    <source>
        <dbReference type="SAM" id="MobiDB-lite"/>
    </source>
</evidence>
<proteinExistence type="predicted"/>
<evidence type="ECO:0000256" key="2">
    <source>
        <dbReference type="SAM" id="Phobius"/>
    </source>
</evidence>
<gene>
    <name evidence="3" type="ORF">EVA_06418</name>
</gene>
<protein>
    <submittedName>
        <fullName evidence="3">Uncharacterized protein</fullName>
    </submittedName>
</protein>
<keyword evidence="2" id="KW-0812">Transmembrane</keyword>
<feature type="region of interest" description="Disordered" evidence="1">
    <location>
        <begin position="33"/>
        <end position="77"/>
    </location>
</feature>
<organism evidence="3">
    <name type="scientific">gut metagenome</name>
    <dbReference type="NCBI Taxonomy" id="749906"/>
    <lineage>
        <taxon>unclassified sequences</taxon>
        <taxon>metagenomes</taxon>
        <taxon>organismal metagenomes</taxon>
    </lineage>
</organism>
<feature type="compositionally biased region" description="Low complexity" evidence="1">
    <location>
        <begin position="49"/>
        <end position="64"/>
    </location>
</feature>
<name>J9GEZ4_9ZZZZ</name>
<sequence length="367" mass="41313">MPLLELSFSILSALRNTLKSQLKRGLFRSFSLTSSNPNTKHSHSIRSMSETTSSNTPSNHTPTSVDEAPISSQPESGPPRSKKVLLLVAALVLVGLIAGVGFYFHTSQNNYNETVAYTILENNDNPQDYEDFLAKYPDSPHAPEVKKRLQQVEIMLQRWATISLSDQVSDFVRFKEQFNCPHYVHLSDLKIDSLDFIHAQRLGTEAAFQSYLDTHPDGRYASEASIAQGTLRDLEITPEEREQVVSVIQNFFEGFEARDETVICSNITATMNHFLHQSNITKAAVVETINQMYNEHIQDCQFIVNRDIQVTRQSGSPTAASFTVKFTVDQHIQRDDEGKTFGSYQCTAQVTPQLLISSLTMEEISRQ</sequence>
<keyword evidence="2" id="KW-1133">Transmembrane helix</keyword>
<dbReference type="AlphaFoldDB" id="J9GEZ4"/>
<keyword evidence="2" id="KW-0472">Membrane</keyword>